<evidence type="ECO:0000313" key="2">
    <source>
        <dbReference type="Proteomes" id="UP000028868"/>
    </source>
</evidence>
<dbReference type="Pfam" id="PF09388">
    <property type="entry name" value="SpoOE-like"/>
    <property type="match status" value="1"/>
</dbReference>
<dbReference type="AlphaFoldDB" id="A0A024P921"/>
<protein>
    <submittedName>
        <fullName evidence="1">Spo0E like sporulation regulatory protein</fullName>
    </submittedName>
</protein>
<keyword evidence="2" id="KW-1185">Reference proteome</keyword>
<comment type="caution">
    <text evidence="1">The sequence shown here is derived from an EMBL/GenBank/DDBJ whole genome shotgun (WGS) entry which is preliminary data.</text>
</comment>
<dbReference type="Proteomes" id="UP000028868">
    <property type="component" value="Unassembled WGS sequence"/>
</dbReference>
<dbReference type="InterPro" id="IPR036638">
    <property type="entry name" value="HLH_DNA-bd_sf"/>
</dbReference>
<name>A0A024P921_9BACI</name>
<dbReference type="RefSeq" id="WP_035510941.1">
    <property type="nucleotide sequence ID" value="NZ_CCDH010000005.1"/>
</dbReference>
<dbReference type="GO" id="GO:0043937">
    <property type="term" value="P:regulation of sporulation"/>
    <property type="evidence" value="ECO:0007669"/>
    <property type="project" value="InterPro"/>
</dbReference>
<gene>
    <name evidence="1" type="ORF">BN983_03663</name>
</gene>
<sequence>MTQETALKREIEACRKEMARLASLHKLSSPEVVQVSVKLDRLLNEYDALIYKKQQPALKKASYC</sequence>
<dbReference type="SUPFAM" id="SSF140500">
    <property type="entry name" value="BAS1536-like"/>
    <property type="match status" value="1"/>
</dbReference>
<proteinExistence type="predicted"/>
<dbReference type="EMBL" id="CCDI010000005">
    <property type="protein sequence ID" value="CDQ25333.1"/>
    <property type="molecule type" value="Genomic_DNA"/>
</dbReference>
<dbReference type="InterPro" id="IPR018540">
    <property type="entry name" value="Spo0E-like"/>
</dbReference>
<accession>A0A024P921</accession>
<reference evidence="2" key="1">
    <citation type="submission" date="2014-03" db="EMBL/GenBank/DDBJ databases">
        <authorList>
            <person name="Urmite Genomes U."/>
        </authorList>
    </citation>
    <scope>NUCLEOTIDE SEQUENCE [LARGE SCALE GENOMIC DNA]</scope>
    <source>
        <strain evidence="2">HD-03</strain>
    </source>
</reference>
<evidence type="ECO:0000313" key="1">
    <source>
        <dbReference type="EMBL" id="CDQ25333.1"/>
    </source>
</evidence>
<dbReference type="Gene3D" id="4.10.280.10">
    <property type="entry name" value="Helix-loop-helix DNA-binding domain"/>
    <property type="match status" value="1"/>
</dbReference>
<dbReference type="InterPro" id="IPR037208">
    <property type="entry name" value="Spo0E-like_sf"/>
</dbReference>
<dbReference type="GO" id="GO:0046983">
    <property type="term" value="F:protein dimerization activity"/>
    <property type="evidence" value="ECO:0007669"/>
    <property type="project" value="InterPro"/>
</dbReference>
<reference evidence="1 2" key="2">
    <citation type="submission" date="2014-05" db="EMBL/GenBank/DDBJ databases">
        <title>Draft genome sequence of Halobacillus karajensis HK-03.</title>
        <authorList>
            <person name="Khelaifia S."/>
            <person name="Croce O."/>
            <person name="Lagier J.C."/>
            <person name="Raoult D."/>
        </authorList>
    </citation>
    <scope>NUCLEOTIDE SEQUENCE [LARGE SCALE GENOMIC DNA]</scope>
    <source>
        <strain evidence="1 2">HD-03</strain>
    </source>
</reference>
<organism evidence="1 2">
    <name type="scientific">Halobacillus karajensis</name>
    <dbReference type="NCBI Taxonomy" id="195088"/>
    <lineage>
        <taxon>Bacteria</taxon>
        <taxon>Bacillati</taxon>
        <taxon>Bacillota</taxon>
        <taxon>Bacilli</taxon>
        <taxon>Bacillales</taxon>
        <taxon>Bacillaceae</taxon>
        <taxon>Halobacillus</taxon>
    </lineage>
</organism>